<organism evidence="5 6">
    <name type="scientific">Lysobacter niastensis</name>
    <dbReference type="NCBI Taxonomy" id="380629"/>
    <lineage>
        <taxon>Bacteria</taxon>
        <taxon>Pseudomonadati</taxon>
        <taxon>Pseudomonadota</taxon>
        <taxon>Gammaproteobacteria</taxon>
        <taxon>Lysobacterales</taxon>
        <taxon>Lysobacteraceae</taxon>
        <taxon>Lysobacter</taxon>
    </lineage>
</organism>
<evidence type="ECO:0000313" key="5">
    <source>
        <dbReference type="EMBL" id="MDR7134163.1"/>
    </source>
</evidence>
<keyword evidence="2 5" id="KW-0808">Transferase</keyword>
<dbReference type="EC" id="2.3.1.30" evidence="5"/>
<name>A0ABU1W9A7_9GAMM</name>
<comment type="similarity">
    <text evidence="1">Belongs to the transferase hexapeptide repeat family.</text>
</comment>
<keyword evidence="3" id="KW-0677">Repeat</keyword>
<dbReference type="GO" id="GO:0009001">
    <property type="term" value="F:serine O-acetyltransferase activity"/>
    <property type="evidence" value="ECO:0007669"/>
    <property type="project" value="UniProtKB-EC"/>
</dbReference>
<dbReference type="Pfam" id="PF00132">
    <property type="entry name" value="Hexapep"/>
    <property type="match status" value="1"/>
</dbReference>
<dbReference type="InterPro" id="IPR011004">
    <property type="entry name" value="Trimer_LpxA-like_sf"/>
</dbReference>
<evidence type="ECO:0000256" key="4">
    <source>
        <dbReference type="ARBA" id="ARBA00023315"/>
    </source>
</evidence>
<dbReference type="SUPFAM" id="SSF51161">
    <property type="entry name" value="Trimeric LpxA-like enzymes"/>
    <property type="match status" value="1"/>
</dbReference>
<dbReference type="PANTHER" id="PTHR42811">
    <property type="entry name" value="SERINE ACETYLTRANSFERASE"/>
    <property type="match status" value="1"/>
</dbReference>
<dbReference type="CDD" id="cd03354">
    <property type="entry name" value="LbH_SAT"/>
    <property type="match status" value="1"/>
</dbReference>
<sequence>MSRVIEYIRSDLHRYEGGSSASALLRHLALNWCFRYSFWLRLCGAESGLVRLIAKVMHRHLSIKYGIHIPSSTRIGYGLYIGHAVGLVVNHTARIGNNCNLSQFTTIGSNHEHAAVIGDNVYIGPGACIVEDVVIGSNATIGAGSVVISDVEEGATAAGNPARVVSMNAPGRYVANRWPALMPKSVNPQHVPI</sequence>
<protein>
    <submittedName>
        <fullName evidence="5">Serine O-acetyltransferase</fullName>
        <ecNumber evidence="5">2.3.1.30</ecNumber>
    </submittedName>
</protein>
<dbReference type="Gene3D" id="2.160.10.10">
    <property type="entry name" value="Hexapeptide repeat proteins"/>
    <property type="match status" value="1"/>
</dbReference>
<keyword evidence="4 5" id="KW-0012">Acyltransferase</keyword>
<evidence type="ECO:0000256" key="3">
    <source>
        <dbReference type="ARBA" id="ARBA00022737"/>
    </source>
</evidence>
<reference evidence="5 6" key="1">
    <citation type="submission" date="2023-07" db="EMBL/GenBank/DDBJ databases">
        <title>Sorghum-associated microbial communities from plants grown in Nebraska, USA.</title>
        <authorList>
            <person name="Schachtman D."/>
        </authorList>
    </citation>
    <scope>NUCLEOTIDE SEQUENCE [LARGE SCALE GENOMIC DNA]</scope>
    <source>
        <strain evidence="5 6">BE198</strain>
    </source>
</reference>
<dbReference type="RefSeq" id="WP_310059959.1">
    <property type="nucleotide sequence ID" value="NZ_JAVDVY010000001.1"/>
</dbReference>
<comment type="caution">
    <text evidence="5">The sequence shown here is derived from an EMBL/GenBank/DDBJ whole genome shotgun (WGS) entry which is preliminary data.</text>
</comment>
<dbReference type="Proteomes" id="UP001251524">
    <property type="component" value="Unassembled WGS sequence"/>
</dbReference>
<evidence type="ECO:0000313" key="6">
    <source>
        <dbReference type="Proteomes" id="UP001251524"/>
    </source>
</evidence>
<proteinExistence type="inferred from homology"/>
<dbReference type="PROSITE" id="PS00101">
    <property type="entry name" value="HEXAPEP_TRANSFERASES"/>
    <property type="match status" value="1"/>
</dbReference>
<dbReference type="InterPro" id="IPR018357">
    <property type="entry name" value="Hexapep_transf_CS"/>
</dbReference>
<gene>
    <name evidence="5" type="ORF">J2X06_001347</name>
</gene>
<accession>A0ABU1W9A7</accession>
<dbReference type="InterPro" id="IPR045304">
    <property type="entry name" value="LbH_SAT"/>
</dbReference>
<evidence type="ECO:0000256" key="1">
    <source>
        <dbReference type="ARBA" id="ARBA00007274"/>
    </source>
</evidence>
<dbReference type="InterPro" id="IPR001451">
    <property type="entry name" value="Hexapep"/>
</dbReference>
<keyword evidence="6" id="KW-1185">Reference proteome</keyword>
<evidence type="ECO:0000256" key="2">
    <source>
        <dbReference type="ARBA" id="ARBA00022679"/>
    </source>
</evidence>
<dbReference type="EMBL" id="JAVDVY010000001">
    <property type="protein sequence ID" value="MDR7134163.1"/>
    <property type="molecule type" value="Genomic_DNA"/>
</dbReference>